<reference evidence="1" key="1">
    <citation type="journal article" date="2019" name="Sci. Rep.">
        <title>Draft genome of Tanacetum cinerariifolium, the natural source of mosquito coil.</title>
        <authorList>
            <person name="Yamashiro T."/>
            <person name="Shiraishi A."/>
            <person name="Satake H."/>
            <person name="Nakayama K."/>
        </authorList>
    </citation>
    <scope>NUCLEOTIDE SEQUENCE</scope>
</reference>
<name>A0A699IAL5_TANCI</name>
<comment type="caution">
    <text evidence="1">The sequence shown here is derived from an EMBL/GenBank/DDBJ whole genome shotgun (WGS) entry which is preliminary data.</text>
</comment>
<gene>
    <name evidence="1" type="ORF">Tci_486428</name>
</gene>
<evidence type="ECO:0008006" key="2">
    <source>
        <dbReference type="Google" id="ProtNLM"/>
    </source>
</evidence>
<dbReference type="EMBL" id="BKCJ010245521">
    <property type="protein sequence ID" value="GEZ14455.1"/>
    <property type="molecule type" value="Genomic_DNA"/>
</dbReference>
<proteinExistence type="predicted"/>
<evidence type="ECO:0000313" key="1">
    <source>
        <dbReference type="EMBL" id="GEZ14455.1"/>
    </source>
</evidence>
<accession>A0A699IAL5</accession>
<sequence length="297" mass="34169">MQNTKDTSDPTTSMNMALDHIAKALMINKTIPTTNNQRSSSNPSITQIAQTGQFAGYQSGKNAVQNARKKNRISVDTRLKIRIQLQAKEFDLMAAVAHLDEIEEVNANCILMANLQQASTSDTQTNKAPVYDSNGSAEAANYQDFGLEELIPTLWIESDKEYNITTAHGISHWWFKRKEFYISRHSAPSDRSAVSSYMWILSVVSLKTISRFGYTFLKEIILRRADYKEYKILEFDFKNLQPNDIEDLDRNDEKKMMRETEVHKFSDGTLTRILEKLDHMVKDFKLFKYNPGMETRI</sequence>
<dbReference type="AlphaFoldDB" id="A0A699IAL5"/>
<protein>
    <recommendedName>
        <fullName evidence="2">Retrovirus-related Pol polyprotein from transposon TNT 1-94</fullName>
    </recommendedName>
</protein>
<organism evidence="1">
    <name type="scientific">Tanacetum cinerariifolium</name>
    <name type="common">Dalmatian daisy</name>
    <name type="synonym">Chrysanthemum cinerariifolium</name>
    <dbReference type="NCBI Taxonomy" id="118510"/>
    <lineage>
        <taxon>Eukaryota</taxon>
        <taxon>Viridiplantae</taxon>
        <taxon>Streptophyta</taxon>
        <taxon>Embryophyta</taxon>
        <taxon>Tracheophyta</taxon>
        <taxon>Spermatophyta</taxon>
        <taxon>Magnoliopsida</taxon>
        <taxon>eudicotyledons</taxon>
        <taxon>Gunneridae</taxon>
        <taxon>Pentapetalae</taxon>
        <taxon>asterids</taxon>
        <taxon>campanulids</taxon>
        <taxon>Asterales</taxon>
        <taxon>Asteraceae</taxon>
        <taxon>Asteroideae</taxon>
        <taxon>Anthemideae</taxon>
        <taxon>Anthemidinae</taxon>
        <taxon>Tanacetum</taxon>
    </lineage>
</organism>